<dbReference type="PANTHER" id="PTHR30290">
    <property type="entry name" value="PERIPLASMIC BINDING COMPONENT OF ABC TRANSPORTER"/>
    <property type="match status" value="1"/>
</dbReference>
<proteinExistence type="inferred from homology"/>
<dbReference type="Pfam" id="PF00496">
    <property type="entry name" value="SBP_bac_5"/>
    <property type="match status" value="1"/>
</dbReference>
<dbReference type="Gene3D" id="3.10.105.10">
    <property type="entry name" value="Dipeptide-binding Protein, Domain 3"/>
    <property type="match status" value="1"/>
</dbReference>
<dbReference type="Proteomes" id="UP001500866">
    <property type="component" value="Unassembled WGS sequence"/>
</dbReference>
<feature type="domain" description="Solute-binding protein family 5" evidence="6">
    <location>
        <begin position="90"/>
        <end position="478"/>
    </location>
</feature>
<evidence type="ECO:0000256" key="5">
    <source>
        <dbReference type="SAM" id="SignalP"/>
    </source>
</evidence>
<dbReference type="InterPro" id="IPR000914">
    <property type="entry name" value="SBP_5_dom"/>
</dbReference>
<dbReference type="InterPro" id="IPR039424">
    <property type="entry name" value="SBP_5"/>
</dbReference>
<gene>
    <name evidence="7" type="ORF">GCM10009001_34470</name>
</gene>
<evidence type="ECO:0000313" key="7">
    <source>
        <dbReference type="EMBL" id="GAA0614304.1"/>
    </source>
</evidence>
<name>A0ABN1GLZ5_9BACI</name>
<dbReference type="Gene3D" id="3.40.190.10">
    <property type="entry name" value="Periplasmic binding protein-like II"/>
    <property type="match status" value="1"/>
</dbReference>
<feature type="signal peptide" evidence="5">
    <location>
        <begin position="1"/>
        <end position="23"/>
    </location>
</feature>
<dbReference type="RefSeq" id="WP_343816003.1">
    <property type="nucleotide sequence ID" value="NZ_BAAADS010000025.1"/>
</dbReference>
<evidence type="ECO:0000313" key="8">
    <source>
        <dbReference type="Proteomes" id="UP001500866"/>
    </source>
</evidence>
<evidence type="ECO:0000256" key="2">
    <source>
        <dbReference type="ARBA" id="ARBA00005695"/>
    </source>
</evidence>
<dbReference type="PIRSF" id="PIRSF002741">
    <property type="entry name" value="MppA"/>
    <property type="match status" value="1"/>
</dbReference>
<keyword evidence="4 5" id="KW-0732">Signal</keyword>
<comment type="subcellular location">
    <subcellularLocation>
        <location evidence="1">Cell envelope</location>
    </subcellularLocation>
</comment>
<dbReference type="Gene3D" id="3.90.76.10">
    <property type="entry name" value="Dipeptide-binding Protein, Domain 1"/>
    <property type="match status" value="1"/>
</dbReference>
<feature type="chain" id="PRO_5046259358" evidence="5">
    <location>
        <begin position="24"/>
        <end position="563"/>
    </location>
</feature>
<dbReference type="CDD" id="cd08504">
    <property type="entry name" value="PBP2_OppA"/>
    <property type="match status" value="1"/>
</dbReference>
<keyword evidence="8" id="KW-1185">Reference proteome</keyword>
<evidence type="ECO:0000256" key="4">
    <source>
        <dbReference type="ARBA" id="ARBA00022729"/>
    </source>
</evidence>
<sequence length="563" mass="63528">MKKRNLRWSIAAAVVLVLGLLLAACGGSDNNESSGSQKAPKNTELADKQELHFVRKADLPTVDLTMATDTTSSEVIQRTHPGLITFKNNEMVPEMAAKMPKISEDGTVYTFKIRENATWSNGDPLTASDFVFAWQRLVDPDTASQYAYIMGVANVKNAEKIMNQDSPLYGKVEKLGVKAIDEKTFQVTLESPIPYFTSLMSFNKFGPLNEEFVKKQGDNYAKEPKNLLTVGPYKLTKWDHGVGWTLEKNKDYYAADEVNITKATFKVVKEKNTQLSLYQSDEIQVDALSAEQVDAYKNKPDFQNVAGNCMFWWELNAEKVPEFKYKKVRKAMSLVINREGLTSVLLNNGSIPADYVVPKDFVEGPAGKAFREGQDPYLQGGVEKAKKLWKEAKKEHGFNKLEITYLSTDGDLAAQAAEFMANQLEQLEGMKVNIKKLPWNAYLEHVNAGNHELDGASGWCPDYKDPMTFLGYWHSDGPNDANGIEREKYDKLIEKARNLAKQQKEQERWKVLQKAEKVLVENAIAIPTYQKGSAMIVKPYVEGIAFQNFGIEQYFREAKVYKH</sequence>
<comment type="similarity">
    <text evidence="2">Belongs to the bacterial solute-binding protein 5 family.</text>
</comment>
<protein>
    <submittedName>
        <fullName evidence="7">Peptide ABC transporter substrate-binding protein</fullName>
    </submittedName>
</protein>
<evidence type="ECO:0000256" key="1">
    <source>
        <dbReference type="ARBA" id="ARBA00004196"/>
    </source>
</evidence>
<evidence type="ECO:0000256" key="3">
    <source>
        <dbReference type="ARBA" id="ARBA00022448"/>
    </source>
</evidence>
<dbReference type="InterPro" id="IPR030678">
    <property type="entry name" value="Peptide/Ni-bd"/>
</dbReference>
<evidence type="ECO:0000259" key="6">
    <source>
        <dbReference type="Pfam" id="PF00496"/>
    </source>
</evidence>
<dbReference type="SUPFAM" id="SSF53850">
    <property type="entry name" value="Periplasmic binding protein-like II"/>
    <property type="match status" value="1"/>
</dbReference>
<dbReference type="PROSITE" id="PS51257">
    <property type="entry name" value="PROKAR_LIPOPROTEIN"/>
    <property type="match status" value="1"/>
</dbReference>
<organism evidence="7 8">
    <name type="scientific">Virgibacillus siamensis</name>
    <dbReference type="NCBI Taxonomy" id="480071"/>
    <lineage>
        <taxon>Bacteria</taxon>
        <taxon>Bacillati</taxon>
        <taxon>Bacillota</taxon>
        <taxon>Bacilli</taxon>
        <taxon>Bacillales</taxon>
        <taxon>Bacillaceae</taxon>
        <taxon>Virgibacillus</taxon>
    </lineage>
</organism>
<reference evidence="7 8" key="1">
    <citation type="journal article" date="2019" name="Int. J. Syst. Evol. Microbiol.">
        <title>The Global Catalogue of Microorganisms (GCM) 10K type strain sequencing project: providing services to taxonomists for standard genome sequencing and annotation.</title>
        <authorList>
            <consortium name="The Broad Institute Genomics Platform"/>
            <consortium name="The Broad Institute Genome Sequencing Center for Infectious Disease"/>
            <person name="Wu L."/>
            <person name="Ma J."/>
        </authorList>
    </citation>
    <scope>NUCLEOTIDE SEQUENCE [LARGE SCALE GENOMIC DNA]</scope>
    <source>
        <strain evidence="7 8">JCM 15395</strain>
    </source>
</reference>
<dbReference type="PANTHER" id="PTHR30290:SF10">
    <property type="entry name" value="PERIPLASMIC OLIGOPEPTIDE-BINDING PROTEIN-RELATED"/>
    <property type="match status" value="1"/>
</dbReference>
<accession>A0ABN1GLZ5</accession>
<comment type="caution">
    <text evidence="7">The sequence shown here is derived from an EMBL/GenBank/DDBJ whole genome shotgun (WGS) entry which is preliminary data.</text>
</comment>
<keyword evidence="3" id="KW-0813">Transport</keyword>
<dbReference type="EMBL" id="BAAADS010000025">
    <property type="protein sequence ID" value="GAA0614304.1"/>
    <property type="molecule type" value="Genomic_DNA"/>
</dbReference>